<evidence type="ECO:0000313" key="1">
    <source>
        <dbReference type="EMBL" id="KKM15923.1"/>
    </source>
</evidence>
<reference evidence="1" key="1">
    <citation type="journal article" date="2015" name="Nature">
        <title>Complex archaea that bridge the gap between prokaryotes and eukaryotes.</title>
        <authorList>
            <person name="Spang A."/>
            <person name="Saw J.H."/>
            <person name="Jorgensen S.L."/>
            <person name="Zaremba-Niedzwiedzka K."/>
            <person name="Martijn J."/>
            <person name="Lind A.E."/>
            <person name="van Eijk R."/>
            <person name="Schleper C."/>
            <person name="Guy L."/>
            <person name="Ettema T.J."/>
        </authorList>
    </citation>
    <scope>NUCLEOTIDE SEQUENCE</scope>
</reference>
<name>A0A0F9K192_9ZZZZ</name>
<comment type="caution">
    <text evidence="1">The sequence shown here is derived from an EMBL/GenBank/DDBJ whole genome shotgun (WGS) entry which is preliminary data.</text>
</comment>
<dbReference type="AlphaFoldDB" id="A0A0F9K192"/>
<dbReference type="EMBL" id="LAZR01014792">
    <property type="protein sequence ID" value="KKM15923.1"/>
    <property type="molecule type" value="Genomic_DNA"/>
</dbReference>
<organism evidence="1">
    <name type="scientific">marine sediment metagenome</name>
    <dbReference type="NCBI Taxonomy" id="412755"/>
    <lineage>
        <taxon>unclassified sequences</taxon>
        <taxon>metagenomes</taxon>
        <taxon>ecological metagenomes</taxon>
    </lineage>
</organism>
<protein>
    <submittedName>
        <fullName evidence="1">Uncharacterized protein</fullName>
    </submittedName>
</protein>
<proteinExistence type="predicted"/>
<accession>A0A0F9K192</accession>
<gene>
    <name evidence="1" type="ORF">LCGC14_1691140</name>
</gene>
<sequence>MNNKYEFSYREALVQARNILKRMNTRQKLLNHENFFNFDINKCISDCVGRCCINTPVMINVYDVYNILTSERGKELGYGDTTKLFDGKNAPLILFLDENENMPSAMINLIQKGLNLDICPFAYASNKDTNILSLFNYYHETADKMLYRMPHLSCGIHEIKPTICRSSPLSRMLIAEDERSFEFFYINPPSSNCPAINTNKKWRLKDRRRRLKEYIKKWDLERFYKNRDKITEIFELLVEKPIPFRRKIAKKLFNFDKDNIDQGLDPVKNRPSYEELFRTIIELIKK</sequence>